<evidence type="ECO:0000313" key="1">
    <source>
        <dbReference type="EMBL" id="SVA70360.1"/>
    </source>
</evidence>
<dbReference type="AlphaFoldDB" id="A0A381Y0F6"/>
<dbReference type="EMBL" id="UINC01017005">
    <property type="protein sequence ID" value="SVA70360.1"/>
    <property type="molecule type" value="Genomic_DNA"/>
</dbReference>
<sequence length="147" mass="16967">VESWKNIKLDEESMWPKTGLVELDPAHSDERGAIQSLVNFPMKNLSLISSKKGAVRSNHYHLTDWHYMYVLSGSFDYYYRPTDSGEELQCVRVKAGEMIFTPPMEDHATVFLEDCDLLAISRNPRDQEAYEEDVRRVILIDPDSVQV</sequence>
<dbReference type="InterPro" id="IPR014710">
    <property type="entry name" value="RmlC-like_jellyroll"/>
</dbReference>
<dbReference type="InterPro" id="IPR011051">
    <property type="entry name" value="RmlC_Cupin_sf"/>
</dbReference>
<name>A0A381Y0F6_9ZZZZ</name>
<evidence type="ECO:0008006" key="2">
    <source>
        <dbReference type="Google" id="ProtNLM"/>
    </source>
</evidence>
<feature type="non-terminal residue" evidence="1">
    <location>
        <position position="1"/>
    </location>
</feature>
<dbReference type="Gene3D" id="2.60.120.10">
    <property type="entry name" value="Jelly Rolls"/>
    <property type="match status" value="1"/>
</dbReference>
<dbReference type="SUPFAM" id="SSF51182">
    <property type="entry name" value="RmlC-like cupins"/>
    <property type="match status" value="1"/>
</dbReference>
<gene>
    <name evidence="1" type="ORF">METZ01_LOCUS123214</name>
</gene>
<accession>A0A381Y0F6</accession>
<protein>
    <recommendedName>
        <fullName evidence="2">Cupin type-1 domain-containing protein</fullName>
    </recommendedName>
</protein>
<reference evidence="1" key="1">
    <citation type="submission" date="2018-05" db="EMBL/GenBank/DDBJ databases">
        <authorList>
            <person name="Lanie J.A."/>
            <person name="Ng W.-L."/>
            <person name="Kazmierczak K.M."/>
            <person name="Andrzejewski T.M."/>
            <person name="Davidsen T.M."/>
            <person name="Wayne K.J."/>
            <person name="Tettelin H."/>
            <person name="Glass J.I."/>
            <person name="Rusch D."/>
            <person name="Podicherti R."/>
            <person name="Tsui H.-C.T."/>
            <person name="Winkler M.E."/>
        </authorList>
    </citation>
    <scope>NUCLEOTIDE SEQUENCE</scope>
</reference>
<organism evidence="1">
    <name type="scientific">marine metagenome</name>
    <dbReference type="NCBI Taxonomy" id="408172"/>
    <lineage>
        <taxon>unclassified sequences</taxon>
        <taxon>metagenomes</taxon>
        <taxon>ecological metagenomes</taxon>
    </lineage>
</organism>
<proteinExistence type="predicted"/>